<comment type="caution">
    <text evidence="1">The sequence shown here is derived from an EMBL/GenBank/DDBJ whole genome shotgun (WGS) entry which is preliminary data.</text>
</comment>
<evidence type="ECO:0000313" key="1">
    <source>
        <dbReference type="EMBL" id="PXW61771.1"/>
    </source>
</evidence>
<dbReference type="AlphaFoldDB" id="A0A2V3UC23"/>
<name>A0A2V3UC23_9HYPH</name>
<sequence>MVRFEAALGGGRFYAVDCGSGRAAGWRGASEVSIIGSMLAPHAGKL</sequence>
<organism evidence="1 2">
    <name type="scientific">Chelatococcus asaccharovorans</name>
    <dbReference type="NCBI Taxonomy" id="28210"/>
    <lineage>
        <taxon>Bacteria</taxon>
        <taxon>Pseudomonadati</taxon>
        <taxon>Pseudomonadota</taxon>
        <taxon>Alphaproteobacteria</taxon>
        <taxon>Hyphomicrobiales</taxon>
        <taxon>Chelatococcaceae</taxon>
        <taxon>Chelatococcus</taxon>
    </lineage>
</organism>
<dbReference type="Proteomes" id="UP000248021">
    <property type="component" value="Unassembled WGS sequence"/>
</dbReference>
<reference evidence="1 2" key="1">
    <citation type="submission" date="2018-05" db="EMBL/GenBank/DDBJ databases">
        <title>Genomic Encyclopedia of Type Strains, Phase IV (KMG-IV): sequencing the most valuable type-strain genomes for metagenomic binning, comparative biology and taxonomic classification.</title>
        <authorList>
            <person name="Goeker M."/>
        </authorList>
    </citation>
    <scope>NUCLEOTIDE SEQUENCE [LARGE SCALE GENOMIC DNA]</scope>
    <source>
        <strain evidence="1 2">DSM 6462</strain>
    </source>
</reference>
<protein>
    <submittedName>
        <fullName evidence="1">Uncharacterized protein</fullName>
    </submittedName>
</protein>
<dbReference type="EMBL" id="QJJK01000003">
    <property type="protein sequence ID" value="PXW61771.1"/>
    <property type="molecule type" value="Genomic_DNA"/>
</dbReference>
<accession>A0A2V3UC23</accession>
<proteinExistence type="predicted"/>
<keyword evidence="2" id="KW-1185">Reference proteome</keyword>
<gene>
    <name evidence="1" type="ORF">C7450_103289</name>
</gene>
<evidence type="ECO:0000313" key="2">
    <source>
        <dbReference type="Proteomes" id="UP000248021"/>
    </source>
</evidence>